<accession>A0ABW8M2I6</accession>
<dbReference type="InterPro" id="IPR050155">
    <property type="entry name" value="HAD-like_hydrolase_sf"/>
</dbReference>
<dbReference type="InterPro" id="IPR036412">
    <property type="entry name" value="HAD-like_sf"/>
</dbReference>
<evidence type="ECO:0000313" key="2">
    <source>
        <dbReference type="Proteomes" id="UP001620295"/>
    </source>
</evidence>
<name>A0ABW8M2I6_9ACTN</name>
<dbReference type="PANTHER" id="PTHR43434">
    <property type="entry name" value="PHOSPHOGLYCOLATE PHOSPHATASE"/>
    <property type="match status" value="1"/>
</dbReference>
<dbReference type="InterPro" id="IPR023198">
    <property type="entry name" value="PGP-like_dom2"/>
</dbReference>
<reference evidence="1 2" key="1">
    <citation type="submission" date="2024-11" db="EMBL/GenBank/DDBJ databases">
        <title>The Natural Products Discovery Center: Release of the First 8490 Sequenced Strains for Exploring Actinobacteria Biosynthetic Diversity.</title>
        <authorList>
            <person name="Kalkreuter E."/>
            <person name="Kautsar S.A."/>
            <person name="Yang D."/>
            <person name="Bader C.D."/>
            <person name="Teijaro C.N."/>
            <person name="Fluegel L."/>
            <person name="Davis C.M."/>
            <person name="Simpson J.R."/>
            <person name="Lauterbach L."/>
            <person name="Steele A.D."/>
            <person name="Gui C."/>
            <person name="Meng S."/>
            <person name="Li G."/>
            <person name="Viehrig K."/>
            <person name="Ye F."/>
            <person name="Su P."/>
            <person name="Kiefer A.F."/>
            <person name="Nichols A."/>
            <person name="Cepeda A.J."/>
            <person name="Yan W."/>
            <person name="Fan B."/>
            <person name="Jiang Y."/>
            <person name="Adhikari A."/>
            <person name="Zheng C.-J."/>
            <person name="Schuster L."/>
            <person name="Cowan T.M."/>
            <person name="Smanski M.J."/>
            <person name="Chevrette M.G."/>
            <person name="De Carvalho L.P.S."/>
            <person name="Shen B."/>
        </authorList>
    </citation>
    <scope>NUCLEOTIDE SEQUENCE [LARGE SCALE GENOMIC DNA]</scope>
    <source>
        <strain evidence="1 2">NPDC020863</strain>
    </source>
</reference>
<gene>
    <name evidence="1" type="ORF">ACI2L5_47045</name>
</gene>
<dbReference type="Proteomes" id="UP001620295">
    <property type="component" value="Unassembled WGS sequence"/>
</dbReference>
<dbReference type="SUPFAM" id="SSF56784">
    <property type="entry name" value="HAD-like"/>
    <property type="match status" value="1"/>
</dbReference>
<dbReference type="InterPro" id="IPR023214">
    <property type="entry name" value="HAD_sf"/>
</dbReference>
<dbReference type="SFLD" id="SFLDG01129">
    <property type="entry name" value="C1.5:_HAD__Beta-PGM__Phosphata"/>
    <property type="match status" value="1"/>
</dbReference>
<proteinExistence type="predicted"/>
<evidence type="ECO:0000313" key="1">
    <source>
        <dbReference type="EMBL" id="MFK4272391.1"/>
    </source>
</evidence>
<dbReference type="Pfam" id="PF13419">
    <property type="entry name" value="HAD_2"/>
    <property type="match status" value="1"/>
</dbReference>
<dbReference type="EMBL" id="JBJDQH010000026">
    <property type="protein sequence ID" value="MFK4272391.1"/>
    <property type="molecule type" value="Genomic_DNA"/>
</dbReference>
<dbReference type="Gene3D" id="1.10.150.240">
    <property type="entry name" value="Putative phosphatase, domain 2"/>
    <property type="match status" value="1"/>
</dbReference>
<protein>
    <submittedName>
        <fullName evidence="1">HAD hydrolase-like protein</fullName>
    </submittedName>
</protein>
<organism evidence="1 2">
    <name type="scientific">Streptomyces milbemycinicus</name>
    <dbReference type="NCBI Taxonomy" id="476552"/>
    <lineage>
        <taxon>Bacteria</taxon>
        <taxon>Bacillati</taxon>
        <taxon>Actinomycetota</taxon>
        <taxon>Actinomycetes</taxon>
        <taxon>Kitasatosporales</taxon>
        <taxon>Streptomycetaceae</taxon>
        <taxon>Streptomyces</taxon>
    </lineage>
</organism>
<dbReference type="InterPro" id="IPR041492">
    <property type="entry name" value="HAD_2"/>
</dbReference>
<dbReference type="RefSeq" id="WP_404748739.1">
    <property type="nucleotide sequence ID" value="NZ_JBJDQH010000026.1"/>
</dbReference>
<dbReference type="PANTHER" id="PTHR43434:SF20">
    <property type="entry name" value="5'-NUCLEOTIDASE"/>
    <property type="match status" value="1"/>
</dbReference>
<dbReference type="Gene3D" id="3.40.50.1000">
    <property type="entry name" value="HAD superfamily/HAD-like"/>
    <property type="match status" value="1"/>
</dbReference>
<comment type="caution">
    <text evidence="1">The sequence shown here is derived from an EMBL/GenBank/DDBJ whole genome shotgun (WGS) entry which is preliminary data.</text>
</comment>
<dbReference type="SFLD" id="SFLDS00003">
    <property type="entry name" value="Haloacid_Dehalogenase"/>
    <property type="match status" value="1"/>
</dbReference>
<keyword evidence="2" id="KW-1185">Reference proteome</keyword>
<sequence>MTPTPKPTPKPTPTSTPPTCLLLDLDGTLVDSAPGVLASIQAALREAGTPAPDPDTLRTFVGPPMYESFRHRLGLDEPTALRALAAYRAHYAAHGALDSALYGGVADALKALAAAGLPMGVATSKVEDQARRVVAHYGLDPWFEAVCGIDDRTGRTTKRQVIRECLARLARRGVDVSAPLMVGDRSYDITSAAAEGIPAVHVLWGYGDRSESAGAVASAAGPAELTDLLVGARDHGR</sequence>